<name>A0A1D8CVT9_CHLLM</name>
<protein>
    <recommendedName>
        <fullName evidence="3">Nitrogen fixation protein FixH</fullName>
    </recommendedName>
</protein>
<sequence>MKPFIIALYALFLFAMASGLTVAFRNAEGLVEPDYYLKQNGWFRAKTEERRIGLQVVRPESILQGENELTFVLTEQGKPLTNAAVKLFIGQVQNSAQDVTFVMRETAPGIYKTTVDVPARGKWLVRIDLSSNNLNTSKSWFYDVN</sequence>
<accession>A0A1D8CVT9</accession>
<evidence type="ECO:0008006" key="3">
    <source>
        <dbReference type="Google" id="ProtNLM"/>
    </source>
</evidence>
<dbReference type="STRING" id="274537.BIU88_01870"/>
<dbReference type="OrthoDB" id="595032at2"/>
<dbReference type="AlphaFoldDB" id="A0A1D8CVT9"/>
<evidence type="ECO:0000313" key="1">
    <source>
        <dbReference type="EMBL" id="AOS83000.1"/>
    </source>
</evidence>
<organism evidence="1 2">
    <name type="scientific">Chlorobaculum limnaeum</name>
    <dbReference type="NCBI Taxonomy" id="274537"/>
    <lineage>
        <taxon>Bacteria</taxon>
        <taxon>Pseudomonadati</taxon>
        <taxon>Chlorobiota</taxon>
        <taxon>Chlorobiia</taxon>
        <taxon>Chlorobiales</taxon>
        <taxon>Chlorobiaceae</taxon>
        <taxon>Chlorobaculum</taxon>
    </lineage>
</organism>
<dbReference type="EMBL" id="CP017305">
    <property type="protein sequence ID" value="AOS83000.1"/>
    <property type="molecule type" value="Genomic_DNA"/>
</dbReference>
<reference evidence="1" key="1">
    <citation type="submission" date="2016-09" db="EMBL/GenBank/DDBJ databases">
        <title>Genome sequence of Chlorobaculum limnaeum.</title>
        <authorList>
            <person name="Liu Z."/>
            <person name="Tank M."/>
            <person name="Bryant D.A."/>
        </authorList>
    </citation>
    <scope>NUCLEOTIDE SEQUENCE [LARGE SCALE GENOMIC DNA]</scope>
    <source>
        <strain evidence="1">DSM 1677</strain>
    </source>
</reference>
<dbReference type="InterPro" id="IPR008620">
    <property type="entry name" value="FixH"/>
</dbReference>
<proteinExistence type="predicted"/>
<dbReference type="RefSeq" id="WP_069808728.1">
    <property type="nucleotide sequence ID" value="NZ_CP017305.1"/>
</dbReference>
<gene>
    <name evidence="1" type="ORF">BIU88_01870</name>
</gene>
<dbReference type="Pfam" id="PF05751">
    <property type="entry name" value="FixH"/>
    <property type="match status" value="1"/>
</dbReference>
<dbReference type="Proteomes" id="UP000095185">
    <property type="component" value="Chromosome"/>
</dbReference>
<evidence type="ECO:0000313" key="2">
    <source>
        <dbReference type="Proteomes" id="UP000095185"/>
    </source>
</evidence>
<dbReference type="KEGG" id="clz:BIU88_01870"/>
<keyword evidence="2" id="KW-1185">Reference proteome</keyword>